<evidence type="ECO:0000313" key="1">
    <source>
        <dbReference type="EMBL" id="SPC85794.1"/>
    </source>
</evidence>
<dbReference type="EMBL" id="OIVN01000802">
    <property type="protein sequence ID" value="SPC85794.1"/>
    <property type="molecule type" value="Genomic_DNA"/>
</dbReference>
<reference evidence="1" key="1">
    <citation type="submission" date="2018-02" db="EMBL/GenBank/DDBJ databases">
        <authorList>
            <person name="Cohen D.B."/>
            <person name="Kent A.D."/>
        </authorList>
    </citation>
    <scope>NUCLEOTIDE SEQUENCE</scope>
</reference>
<sequence length="189" mass="20411">MVLKMGHESSVGKLGKSTFQRYKVRANRSSDGKVMAPGSRGAQAVFSCFSDEDSGQTGEATGEPRVESCSWSCSISYAPGLADQIAASRKESACEGGCPRGNALLDLREIELGLERYGPTNRGHRSVFGSLEDVFPIKIPARPGKILAIQELHVVFEHVLSLKVMDLRITLQRVGKNLCASVASSERKV</sequence>
<accession>A0A2N9FG90</accession>
<dbReference type="AlphaFoldDB" id="A0A2N9FG90"/>
<organism evidence="1">
    <name type="scientific">Fagus sylvatica</name>
    <name type="common">Beechnut</name>
    <dbReference type="NCBI Taxonomy" id="28930"/>
    <lineage>
        <taxon>Eukaryota</taxon>
        <taxon>Viridiplantae</taxon>
        <taxon>Streptophyta</taxon>
        <taxon>Embryophyta</taxon>
        <taxon>Tracheophyta</taxon>
        <taxon>Spermatophyta</taxon>
        <taxon>Magnoliopsida</taxon>
        <taxon>eudicotyledons</taxon>
        <taxon>Gunneridae</taxon>
        <taxon>Pentapetalae</taxon>
        <taxon>rosids</taxon>
        <taxon>fabids</taxon>
        <taxon>Fagales</taxon>
        <taxon>Fagaceae</taxon>
        <taxon>Fagus</taxon>
    </lineage>
</organism>
<protein>
    <submittedName>
        <fullName evidence="1">Uncharacterized protein</fullName>
    </submittedName>
</protein>
<proteinExistence type="predicted"/>
<name>A0A2N9FG90_FAGSY</name>
<gene>
    <name evidence="1" type="ORF">FSB_LOCUS13676</name>
</gene>